<protein>
    <submittedName>
        <fullName evidence="2">2-hydroxy-palmitic acid dioxygenase Mpo1p</fullName>
    </submittedName>
</protein>
<keyword evidence="2" id="KW-0560">Oxidoreductase</keyword>
<sequence>MGGLFDLESHLVFYRSYHFNHTNVTIHLICIPIILLSAIALLLPYQLGNVSPYLNLGVLLAIGYSTFYTLLDFKLGSITVPILVGASYFLSQTYIWAGTSGVEFTKDQFTKYALVAHTSAWLAQFYGHGVHEKRAPALLDNLLQAIVLAPFFVVFEVAFALGFRRTLKKNMDNRAGKIVRDLKFKEAEKRRAKQI</sequence>
<dbReference type="Pfam" id="PF06127">
    <property type="entry name" value="Mpo1-like"/>
    <property type="match status" value="1"/>
</dbReference>
<organism evidence="2 3">
    <name type="scientific">[Candida] anglica</name>
    <dbReference type="NCBI Taxonomy" id="148631"/>
    <lineage>
        <taxon>Eukaryota</taxon>
        <taxon>Fungi</taxon>
        <taxon>Dikarya</taxon>
        <taxon>Ascomycota</taxon>
        <taxon>Saccharomycotina</taxon>
        <taxon>Pichiomycetes</taxon>
        <taxon>Debaryomycetaceae</taxon>
        <taxon>Kurtzmaniella</taxon>
    </lineage>
</organism>
<keyword evidence="1" id="KW-1133">Transmembrane helix</keyword>
<dbReference type="GO" id="GO:0051213">
    <property type="term" value="F:dioxygenase activity"/>
    <property type="evidence" value="ECO:0007669"/>
    <property type="project" value="UniProtKB-KW"/>
</dbReference>
<dbReference type="InterPro" id="IPR009305">
    <property type="entry name" value="Mpo1-like"/>
</dbReference>
<feature type="transmembrane region" description="Helical" evidence="1">
    <location>
        <begin position="142"/>
        <end position="163"/>
    </location>
</feature>
<feature type="transmembrane region" description="Helical" evidence="1">
    <location>
        <begin position="53"/>
        <end position="71"/>
    </location>
</feature>
<reference evidence="2 3" key="1">
    <citation type="submission" date="2024-01" db="EMBL/GenBank/DDBJ databases">
        <authorList>
            <consortium name="Genoscope - CEA"/>
            <person name="William W."/>
        </authorList>
    </citation>
    <scope>NUCLEOTIDE SEQUENCE [LARGE SCALE GENOMIC DNA]</scope>
    <source>
        <strain evidence="2 3">29B2s-10</strain>
    </source>
</reference>
<keyword evidence="2" id="KW-0223">Dioxygenase</keyword>
<feature type="transmembrane region" description="Helical" evidence="1">
    <location>
        <begin position="24"/>
        <end position="47"/>
    </location>
</feature>
<evidence type="ECO:0000313" key="2">
    <source>
        <dbReference type="EMBL" id="CAK7893434.1"/>
    </source>
</evidence>
<dbReference type="PANTHER" id="PTHR28026">
    <property type="entry name" value="DUF962 DOMAIN PROTEIN (AFU_ORTHOLOGUE AFUA_8G05310)"/>
    <property type="match status" value="1"/>
</dbReference>
<accession>A0ABP0E9F1</accession>
<keyword evidence="1" id="KW-0472">Membrane</keyword>
<proteinExistence type="predicted"/>
<evidence type="ECO:0000256" key="1">
    <source>
        <dbReference type="SAM" id="Phobius"/>
    </source>
</evidence>
<dbReference type="Proteomes" id="UP001497600">
    <property type="component" value="Chromosome A"/>
</dbReference>
<feature type="transmembrane region" description="Helical" evidence="1">
    <location>
        <begin position="78"/>
        <end position="97"/>
    </location>
</feature>
<gene>
    <name evidence="2" type="primary">MPO1</name>
    <name evidence="2" type="ORF">CAAN4_A07272</name>
</gene>
<name>A0ABP0E9F1_9ASCO</name>
<dbReference type="EMBL" id="OZ004253">
    <property type="protein sequence ID" value="CAK7893434.1"/>
    <property type="molecule type" value="Genomic_DNA"/>
</dbReference>
<evidence type="ECO:0000313" key="3">
    <source>
        <dbReference type="Proteomes" id="UP001497600"/>
    </source>
</evidence>
<dbReference type="PANTHER" id="PTHR28026:SF9">
    <property type="entry name" value="2-HYDROXY-PALMITIC ACID DIOXYGENASE MPO1"/>
    <property type="match status" value="1"/>
</dbReference>
<keyword evidence="1" id="KW-0812">Transmembrane</keyword>
<keyword evidence="3" id="KW-1185">Reference proteome</keyword>